<keyword evidence="2" id="KW-1185">Reference proteome</keyword>
<comment type="caution">
    <text evidence="1">The sequence shown here is derived from an EMBL/GenBank/DDBJ whole genome shotgun (WGS) entry which is preliminary data.</text>
</comment>
<evidence type="ECO:0000313" key="2">
    <source>
        <dbReference type="Proteomes" id="UP001162881"/>
    </source>
</evidence>
<evidence type="ECO:0000313" key="1">
    <source>
        <dbReference type="EMBL" id="MCJ2183693.1"/>
    </source>
</evidence>
<sequence>MDSFVSVASPDEIAAVSAALRSLPNDNSALAALWKIYGAKPVRLLRTQEGRSLSRARYERALEFMHGLEPNGRSDWPYFLYTAGIVAQLALSSHLLDVGFPDSWCARHVGLHVDRSLAYANVTAFGYDCPETERLMQVLSPYWKWNQQSVAGGQLPDEGGFTPDTVRALVCGLVDHVCHVTGHARSRGRARGRPS</sequence>
<gene>
    <name evidence="1" type="ORF">MTR62_13475</name>
</gene>
<proteinExistence type="predicted"/>
<dbReference type="Proteomes" id="UP001162881">
    <property type="component" value="Unassembled WGS sequence"/>
</dbReference>
<dbReference type="EMBL" id="JALHLF010000057">
    <property type="protein sequence ID" value="MCJ2183693.1"/>
    <property type="molecule type" value="Genomic_DNA"/>
</dbReference>
<reference evidence="1" key="1">
    <citation type="submission" date="2022-03" db="EMBL/GenBank/DDBJ databases">
        <title>Identification of a novel bacterium isolated from mangrove sediments.</title>
        <authorList>
            <person name="Pan X."/>
        </authorList>
    </citation>
    <scope>NUCLEOTIDE SEQUENCE</scope>
    <source>
        <strain evidence="1">B1949</strain>
    </source>
</reference>
<organism evidence="1 2">
    <name type="scientific">Novosphingobium organovorum</name>
    <dbReference type="NCBI Taxonomy" id="2930092"/>
    <lineage>
        <taxon>Bacteria</taxon>
        <taxon>Pseudomonadati</taxon>
        <taxon>Pseudomonadota</taxon>
        <taxon>Alphaproteobacteria</taxon>
        <taxon>Sphingomonadales</taxon>
        <taxon>Sphingomonadaceae</taxon>
        <taxon>Novosphingobium</taxon>
    </lineage>
</organism>
<name>A0ABT0BFR0_9SPHN</name>
<dbReference type="RefSeq" id="WP_244021732.1">
    <property type="nucleotide sequence ID" value="NZ_JALHLF010000057.1"/>
</dbReference>
<accession>A0ABT0BFR0</accession>
<protein>
    <submittedName>
        <fullName evidence="1">Uncharacterized protein</fullName>
    </submittedName>
</protein>